<keyword evidence="2" id="KW-0547">Nucleotide-binding</keyword>
<dbReference type="OrthoDB" id="5735035at2"/>
<evidence type="ECO:0000313" key="6">
    <source>
        <dbReference type="EMBL" id="KAA0694032.1"/>
    </source>
</evidence>
<reference evidence="6 7" key="1">
    <citation type="submission" date="2018-07" db="EMBL/GenBank/DDBJ databases">
        <title>Pseudomonas laoshanensis sp. nov., isolated from soil.</title>
        <authorList>
            <person name="Sun J."/>
            <person name="Yu L."/>
            <person name="Wang M."/>
            <person name="Zhang C."/>
        </authorList>
    </citation>
    <scope>NUCLEOTIDE SEQUENCE [LARGE SCALE GENOMIC DNA]</scope>
    <source>
        <strain evidence="6 7">Y22</strain>
    </source>
</reference>
<dbReference type="Pfam" id="PF07238">
    <property type="entry name" value="PilZ"/>
    <property type="match status" value="1"/>
</dbReference>
<sequence>MTLIPLTEREVGVGKPLPWDVLDAEGSVLLEQSRIIDSEPLLAQLLKMGLFRAAPERNAAEEKLDVAGNGATAEVQTSSLSQIQLAPGDLVQLQTLHPTHAERYQVRMIGFHAPVSLMVTSPTVQGRLVFVKEGQQFLVRGFVGKDAVAYKTRVIKSNLSPFPYLHLAYPETVQSMRIRGSSRVSVELVTSVNGPAGSAAAKIVDLSCGGARMMSPKPVAAKGDDVKLSFRINPSGLDVYLTINAKVRAVSRDETANSQVATGVEFVDLNEQDRLYLTNMVYQNLLKDNL</sequence>
<dbReference type="Gene3D" id="2.30.110.10">
    <property type="entry name" value="Electron Transport, Fmn-binding Protein, Chain A"/>
    <property type="match status" value="1"/>
</dbReference>
<dbReference type="Gene3D" id="2.40.10.220">
    <property type="entry name" value="predicted glycosyltransferase like domains"/>
    <property type="match status" value="1"/>
</dbReference>
<keyword evidence="7" id="KW-1185">Reference proteome</keyword>
<evidence type="ECO:0000256" key="2">
    <source>
        <dbReference type="ARBA" id="ARBA00022741"/>
    </source>
</evidence>
<keyword evidence="1" id="KW-0973">c-di-GMP</keyword>
<gene>
    <name evidence="6" type="ORF">DT594_12005</name>
</gene>
<dbReference type="InterPro" id="IPR012349">
    <property type="entry name" value="Split_barrel_FMN-bd"/>
</dbReference>
<feature type="domain" description="Type III secretion system flagellar brake protein YcgR PilZN" evidence="5">
    <location>
        <begin position="87"/>
        <end position="170"/>
    </location>
</feature>
<evidence type="ECO:0000256" key="3">
    <source>
        <dbReference type="ARBA" id="ARBA00023143"/>
    </source>
</evidence>
<keyword evidence="6" id="KW-0282">Flagellum</keyword>
<dbReference type="InterPro" id="IPR009926">
    <property type="entry name" value="T3SS_YcgR_PilZN"/>
</dbReference>
<evidence type="ECO:0000313" key="7">
    <source>
        <dbReference type="Proteomes" id="UP000463138"/>
    </source>
</evidence>
<evidence type="ECO:0000259" key="4">
    <source>
        <dbReference type="Pfam" id="PF07238"/>
    </source>
</evidence>
<accession>A0A7V7KX30</accession>
<keyword evidence="6" id="KW-0966">Cell projection</keyword>
<dbReference type="EMBL" id="QOVF01000003">
    <property type="protein sequence ID" value="KAA0694032.1"/>
    <property type="molecule type" value="Genomic_DNA"/>
</dbReference>
<evidence type="ECO:0000256" key="1">
    <source>
        <dbReference type="ARBA" id="ARBA00022636"/>
    </source>
</evidence>
<dbReference type="GO" id="GO:0035438">
    <property type="term" value="F:cyclic-di-GMP binding"/>
    <property type="evidence" value="ECO:0007669"/>
    <property type="project" value="InterPro"/>
</dbReference>
<comment type="caution">
    <text evidence="6">The sequence shown here is derived from an EMBL/GenBank/DDBJ whole genome shotgun (WGS) entry which is preliminary data.</text>
</comment>
<keyword evidence="3" id="KW-0975">Bacterial flagellum</keyword>
<dbReference type="AlphaFoldDB" id="A0A7V7KX30"/>
<dbReference type="Pfam" id="PF12945">
    <property type="entry name" value="PilZNR"/>
    <property type="match status" value="1"/>
</dbReference>
<keyword evidence="6" id="KW-0969">Cilium</keyword>
<proteinExistence type="predicted"/>
<feature type="domain" description="PilZ" evidence="4">
    <location>
        <begin position="179"/>
        <end position="283"/>
    </location>
</feature>
<dbReference type="InterPro" id="IPR009875">
    <property type="entry name" value="PilZ_domain"/>
</dbReference>
<dbReference type="RefSeq" id="WP_149332885.1">
    <property type="nucleotide sequence ID" value="NZ_QOVF01000003.1"/>
</dbReference>
<dbReference type="SUPFAM" id="SSF141371">
    <property type="entry name" value="PilZ domain-like"/>
    <property type="match status" value="2"/>
</dbReference>
<evidence type="ECO:0000259" key="5">
    <source>
        <dbReference type="Pfam" id="PF12945"/>
    </source>
</evidence>
<dbReference type="Proteomes" id="UP000463138">
    <property type="component" value="Unassembled WGS sequence"/>
</dbReference>
<organism evidence="6 7">
    <name type="scientific">Halopseudomonas laoshanensis</name>
    <dbReference type="NCBI Taxonomy" id="2268758"/>
    <lineage>
        <taxon>Bacteria</taxon>
        <taxon>Pseudomonadati</taxon>
        <taxon>Pseudomonadota</taxon>
        <taxon>Gammaproteobacteria</taxon>
        <taxon>Pseudomonadales</taxon>
        <taxon>Pseudomonadaceae</taxon>
        <taxon>Halopseudomonas</taxon>
    </lineage>
</organism>
<protein>
    <submittedName>
        <fullName evidence="6">Flagellar brake protein</fullName>
    </submittedName>
</protein>
<name>A0A7V7KX30_9GAMM</name>